<proteinExistence type="predicted"/>
<evidence type="ECO:0008006" key="3">
    <source>
        <dbReference type="Google" id="ProtNLM"/>
    </source>
</evidence>
<dbReference type="Gene3D" id="3.90.79.10">
    <property type="entry name" value="Nucleoside Triphosphate Pyrophosphohydrolase"/>
    <property type="match status" value="1"/>
</dbReference>
<evidence type="ECO:0000313" key="2">
    <source>
        <dbReference type="Proteomes" id="UP000595618"/>
    </source>
</evidence>
<name>A0A7T5US17_9BACT</name>
<gene>
    <name evidence="1" type="ORF">HYW89_04340</name>
</gene>
<dbReference type="EMBL" id="CP066690">
    <property type="protein sequence ID" value="QQG45198.1"/>
    <property type="molecule type" value="Genomic_DNA"/>
</dbReference>
<dbReference type="SUPFAM" id="SSF55811">
    <property type="entry name" value="Nudix"/>
    <property type="match status" value="1"/>
</dbReference>
<dbReference type="AlphaFoldDB" id="A0A7T5US17"/>
<dbReference type="Proteomes" id="UP000595618">
    <property type="component" value="Chromosome"/>
</dbReference>
<protein>
    <recommendedName>
        <fullName evidence="3">Nudix hydrolase domain-containing protein</fullName>
    </recommendedName>
</protein>
<organism evidence="1 2">
    <name type="scientific">Candidatus Sungiibacteriota bacterium</name>
    <dbReference type="NCBI Taxonomy" id="2750080"/>
    <lineage>
        <taxon>Bacteria</taxon>
        <taxon>Candidatus Sungiibacteriota</taxon>
    </lineage>
</organism>
<evidence type="ECO:0000313" key="1">
    <source>
        <dbReference type="EMBL" id="QQG45198.1"/>
    </source>
</evidence>
<accession>A0A7T5US17</accession>
<dbReference type="InterPro" id="IPR039470">
    <property type="entry name" value="Nuc_deoxyri_tr2"/>
</dbReference>
<dbReference type="Gene3D" id="3.40.50.450">
    <property type="match status" value="1"/>
</dbReference>
<reference evidence="1 2" key="1">
    <citation type="submission" date="2020-07" db="EMBL/GenBank/DDBJ databases">
        <title>Huge and variable diversity of episymbiotic CPR bacteria and DPANN archaea in groundwater ecosystems.</title>
        <authorList>
            <person name="He C.Y."/>
            <person name="Keren R."/>
            <person name="Whittaker M."/>
            <person name="Farag I.F."/>
            <person name="Doudna J."/>
            <person name="Cate J.H.D."/>
            <person name="Banfield J.F."/>
        </authorList>
    </citation>
    <scope>NUCLEOTIDE SEQUENCE [LARGE SCALE GENOMIC DNA]</scope>
    <source>
        <strain evidence="1">NC_groundwater_541_Ag_S-0.1um_46_50</strain>
    </source>
</reference>
<dbReference type="Pfam" id="PF15891">
    <property type="entry name" value="Nuc_deoxyri_tr2"/>
    <property type="match status" value="1"/>
</dbReference>
<sequence length="395" mass="45244">MELIYTREPFPTHVKKSIFLAGPTPRKRTTPSWRIPGAIKILEELGYDGHVFIPENRDGPREEDINNQEYKHQIAWERIGLNRADLIVFWVPRNLTTMPAFTTNVEFGLWVRSGKIVYGAPPDLPRNKYLELTADRQDVPRFQTLKDTLDFAVSYIGGGAERNGGECDIPLHIWNAKSFQLWYEGLKTAGNILEGAEVLWCSRKNAKGSFVYRWILQARIFIASENRFKTSEFDFALSRTDTSATVLWQEAFNPLNTKIVLVKEFRPSGRTPDGFIHELPSGSSPQWWLTPEEIALEEIKEETGKEFEKCRLVAHGSRQVAGTFSAHHTHLFSIRLKPEEIEYFETNARNRTVFGNIAEGEQTSLEVKTLGEIIETRLLDWSTVGMIMQTILEGR</sequence>
<dbReference type="InterPro" id="IPR015797">
    <property type="entry name" value="NUDIX_hydrolase-like_dom_sf"/>
</dbReference>